<dbReference type="SMART" id="SM00360">
    <property type="entry name" value="RRM"/>
    <property type="match status" value="1"/>
</dbReference>
<evidence type="ECO:0000313" key="6">
    <source>
        <dbReference type="EMBL" id="KAF1987477.1"/>
    </source>
</evidence>
<evidence type="ECO:0000259" key="5">
    <source>
        <dbReference type="PROSITE" id="PS51025"/>
    </source>
</evidence>
<feature type="region of interest" description="Disordered" evidence="3">
    <location>
        <begin position="47"/>
        <end position="91"/>
    </location>
</feature>
<feature type="region of interest" description="Disordered" evidence="3">
    <location>
        <begin position="608"/>
        <end position="628"/>
    </location>
</feature>
<dbReference type="PROSITE" id="PS50102">
    <property type="entry name" value="RRM"/>
    <property type="match status" value="1"/>
</dbReference>
<dbReference type="GO" id="GO:0003729">
    <property type="term" value="F:mRNA binding"/>
    <property type="evidence" value="ECO:0007669"/>
    <property type="project" value="TreeGrafter"/>
</dbReference>
<dbReference type="PROSITE" id="PS51025">
    <property type="entry name" value="PWI"/>
    <property type="match status" value="1"/>
</dbReference>
<gene>
    <name evidence="6" type="ORF">K402DRAFT_412119</name>
</gene>
<dbReference type="PANTHER" id="PTHR18806:SF4">
    <property type="entry name" value="RNA-BINDING PROTEIN 25"/>
    <property type="match status" value="1"/>
</dbReference>
<keyword evidence="7" id="KW-1185">Reference proteome</keyword>
<dbReference type="EMBL" id="ML977152">
    <property type="protein sequence ID" value="KAF1987477.1"/>
    <property type="molecule type" value="Genomic_DNA"/>
</dbReference>
<feature type="compositionally biased region" description="Acidic residues" evidence="3">
    <location>
        <begin position="196"/>
        <end position="213"/>
    </location>
</feature>
<accession>A0A6G1H343</accession>
<feature type="compositionally biased region" description="Low complexity" evidence="3">
    <location>
        <begin position="7"/>
        <end position="19"/>
    </location>
</feature>
<feature type="compositionally biased region" description="Low complexity" evidence="3">
    <location>
        <begin position="355"/>
        <end position="364"/>
    </location>
</feature>
<dbReference type="Gene3D" id="1.20.1390.10">
    <property type="entry name" value="PWI domain"/>
    <property type="match status" value="1"/>
</dbReference>
<feature type="region of interest" description="Disordered" evidence="3">
    <location>
        <begin position="332"/>
        <end position="407"/>
    </location>
</feature>
<evidence type="ECO:0000256" key="3">
    <source>
        <dbReference type="SAM" id="MobiDB-lite"/>
    </source>
</evidence>
<keyword evidence="2" id="KW-0175">Coiled coil</keyword>
<feature type="compositionally biased region" description="Basic and acidic residues" evidence="3">
    <location>
        <begin position="332"/>
        <end position="343"/>
    </location>
</feature>
<evidence type="ECO:0000313" key="7">
    <source>
        <dbReference type="Proteomes" id="UP000800041"/>
    </source>
</evidence>
<reference evidence="6" key="1">
    <citation type="journal article" date="2020" name="Stud. Mycol.">
        <title>101 Dothideomycetes genomes: a test case for predicting lifestyles and emergence of pathogens.</title>
        <authorList>
            <person name="Haridas S."/>
            <person name="Albert R."/>
            <person name="Binder M."/>
            <person name="Bloem J."/>
            <person name="Labutti K."/>
            <person name="Salamov A."/>
            <person name="Andreopoulos B."/>
            <person name="Baker S."/>
            <person name="Barry K."/>
            <person name="Bills G."/>
            <person name="Bluhm B."/>
            <person name="Cannon C."/>
            <person name="Castanera R."/>
            <person name="Culley D."/>
            <person name="Daum C."/>
            <person name="Ezra D."/>
            <person name="Gonzalez J."/>
            <person name="Henrissat B."/>
            <person name="Kuo A."/>
            <person name="Liang C."/>
            <person name="Lipzen A."/>
            <person name="Lutzoni F."/>
            <person name="Magnuson J."/>
            <person name="Mondo S."/>
            <person name="Nolan M."/>
            <person name="Ohm R."/>
            <person name="Pangilinan J."/>
            <person name="Park H.-J."/>
            <person name="Ramirez L."/>
            <person name="Alfaro M."/>
            <person name="Sun H."/>
            <person name="Tritt A."/>
            <person name="Yoshinaga Y."/>
            <person name="Zwiers L.-H."/>
            <person name="Turgeon B."/>
            <person name="Goodwin S."/>
            <person name="Spatafora J."/>
            <person name="Crous P."/>
            <person name="Grigoriev I."/>
        </authorList>
    </citation>
    <scope>NUCLEOTIDE SEQUENCE</scope>
    <source>
        <strain evidence="6">CBS 113979</strain>
    </source>
</reference>
<proteinExistence type="predicted"/>
<feature type="compositionally biased region" description="Polar residues" evidence="3">
    <location>
        <begin position="172"/>
        <end position="185"/>
    </location>
</feature>
<feature type="region of interest" description="Disordered" evidence="3">
    <location>
        <begin position="172"/>
        <end position="218"/>
    </location>
</feature>
<dbReference type="AlphaFoldDB" id="A0A6G1H343"/>
<evidence type="ECO:0008006" key="8">
    <source>
        <dbReference type="Google" id="ProtNLM"/>
    </source>
</evidence>
<name>A0A6G1H343_9PEZI</name>
<dbReference type="GO" id="GO:0005681">
    <property type="term" value="C:spliceosomal complex"/>
    <property type="evidence" value="ECO:0007669"/>
    <property type="project" value="TreeGrafter"/>
</dbReference>
<dbReference type="InterPro" id="IPR012677">
    <property type="entry name" value="Nucleotide-bd_a/b_plait_sf"/>
</dbReference>
<organism evidence="6 7">
    <name type="scientific">Aulographum hederae CBS 113979</name>
    <dbReference type="NCBI Taxonomy" id="1176131"/>
    <lineage>
        <taxon>Eukaryota</taxon>
        <taxon>Fungi</taxon>
        <taxon>Dikarya</taxon>
        <taxon>Ascomycota</taxon>
        <taxon>Pezizomycotina</taxon>
        <taxon>Dothideomycetes</taxon>
        <taxon>Pleosporomycetidae</taxon>
        <taxon>Aulographales</taxon>
        <taxon>Aulographaceae</taxon>
    </lineage>
</organism>
<feature type="coiled-coil region" evidence="2">
    <location>
        <begin position="513"/>
        <end position="544"/>
    </location>
</feature>
<dbReference type="Proteomes" id="UP000800041">
    <property type="component" value="Unassembled WGS sequence"/>
</dbReference>
<protein>
    <recommendedName>
        <fullName evidence="8">PWI domain-containing protein</fullName>
    </recommendedName>
</protein>
<feature type="domain" description="PWI" evidence="5">
    <location>
        <begin position="662"/>
        <end position="757"/>
    </location>
</feature>
<dbReference type="Pfam" id="PF00076">
    <property type="entry name" value="RRM_1"/>
    <property type="match status" value="1"/>
</dbReference>
<dbReference type="Gene3D" id="3.30.70.330">
    <property type="match status" value="1"/>
</dbReference>
<dbReference type="Pfam" id="PF01480">
    <property type="entry name" value="PWI"/>
    <property type="match status" value="1"/>
</dbReference>
<keyword evidence="1" id="KW-0694">RNA-binding</keyword>
<dbReference type="InterPro" id="IPR000504">
    <property type="entry name" value="RRM_dom"/>
</dbReference>
<feature type="region of interest" description="Disordered" evidence="3">
    <location>
        <begin position="1"/>
        <end position="28"/>
    </location>
</feature>
<sequence length="757" mass="84461">MYGGYRAPGNAPGVAAPPGVFDPRSLPDPASLPSNINFGAPIIRLGMNGAGRNDSPRGADTGNARRGGGDGRGGDNQRGNTRETPAIQPPTREELYRTIFVGNITEGVGGDEGLARILRAAGSLRRFTRSLDNDGKPCTFGFAEYEDAESLETAAEIFNGVEVPFNKVQPKTKQIGQAATHQNGASDKEVPQGDQMDVDTTDKQDEDMQDIDETEKPSDADIEKAQLLILVDEASQKYADEWRERRGEDDDAHQFRVDSGNKTLREVLERLFNPPMADTIADAVAPGPSTTVENININKEDDLSDIPSELRQVVTEEIKAFRDKSIAQDKERLRREEAKEAEIRGGNSIRYNRLASPPRSAPSGPAGGANNIPLGPRDRGVHGAPSGPRGYHGNTARDHQNGVNDSNKQAKEYCPEVHDDPDATDEELWNRFLAKRKEEELEVFKRQEAAWLVREANAMRAKERVKKQEAKKADEQGARKDAAIKLMNEWDPEDPQCRTTHDYFTDRGAWRSKRNAMRKRENMLDALDREEEALEKRAAEAARGQADAFLNDLEEAAELDARASTRVPEPQPTRMTFSLGGISQARSAAVAKPARRVINAEIEKLLEDDDDEDGPSRKKRKIIPLDNDTEMADSYTRARYVPEEDREEVSREIARQVPVHQEDTFNYPIKWDFADEGLIQEKLRPFIEKKVLEFVGVQEQLLVDEVEKIIMQQGSAQQLVDEVLAEALGEDAAVQMTMRVWKQLIFYTEGESRGLRL</sequence>
<dbReference type="SMART" id="SM00311">
    <property type="entry name" value="PWI"/>
    <property type="match status" value="1"/>
</dbReference>
<dbReference type="InterPro" id="IPR052768">
    <property type="entry name" value="RBM25"/>
</dbReference>
<dbReference type="SUPFAM" id="SSF54928">
    <property type="entry name" value="RNA-binding domain, RBD"/>
    <property type="match status" value="1"/>
</dbReference>
<dbReference type="PANTHER" id="PTHR18806">
    <property type="entry name" value="RBM25 PROTEIN"/>
    <property type="match status" value="1"/>
</dbReference>
<evidence type="ECO:0000256" key="1">
    <source>
        <dbReference type="PROSITE-ProRule" id="PRU00176"/>
    </source>
</evidence>
<dbReference type="InterPro" id="IPR002483">
    <property type="entry name" value="PWI_dom"/>
</dbReference>
<dbReference type="OrthoDB" id="6275295at2759"/>
<evidence type="ECO:0000256" key="2">
    <source>
        <dbReference type="SAM" id="Coils"/>
    </source>
</evidence>
<dbReference type="InterPro" id="IPR035979">
    <property type="entry name" value="RBD_domain_sf"/>
</dbReference>
<evidence type="ECO:0000259" key="4">
    <source>
        <dbReference type="PROSITE" id="PS50102"/>
    </source>
</evidence>
<feature type="domain" description="RRM" evidence="4">
    <location>
        <begin position="97"/>
        <end position="180"/>
    </location>
</feature>